<sequence length="1188" mass="119790">MSPSRRSRRHAAAVGTLALALVLAPLPSTWGIGPQAAVAAVSSNQTAPSGVQADATATGVYVQWTAKTDGPSGYQVQYDTSLIGLGLGSTIKDVAGGATTSTFINGSFLNSFAVRVRAVYGSGVLKTYSDWSGAVSATPNLNGSTPARPAGLTATPGQDSVVLAWNPPPADSRTAVKVYRNGTQVATVAVPTTTWTDTTGVLGTQYTYHLVAVGSQPQYVSANSDSVVAGPYDRIPPAAPAGLAAVAGDATATLSWTAGTESDLDHYEVTRGGTVTTVPRATPSVTFTGLTNGLAHTWSVTAVDRWGNVSATSSVSATPRDTTPPDVPAGLSVSPGDAALTVTWNASAAADTAGYRLYVDGVARPVTTARTAQLTGLVNGRSYSVSVAAVDLVGNESARSQTVAGTPRDLTPPGAPAGLAAVAGDGQVALSWTANTEPDLASYRVVDAAGGVLATVPAPGRTAVVTGLVNGTTQSFRVIAVDTAGNPSAPSTAVSATPRDLTPPGAPTGLVATPGDGSATLGWAINPEADVARYDVLDGAGAVVASVAHPATGVVVGGLVNGSASTFRLVAVDRAGNTSAASQAVSVTPRDTTPPTAPSGVAATAGDATAVVTWTASASPDVTRYEVVDQTGSVRATAPAGATGTTVTGLLNGTTYTFSVVAVDAAGNRSPAGSAAPVSPQAPALAAPTGLAVTGQDASGTVGWTAVAGAASYQVLLDGAVSASVTGTSAALTGLVNGRTYAVTVRAVAAGGQPGTLSSSVSLTPRAAAPAPTAPPVSGSGSAGVSTTRDGRFSLVGTAAQLEPSDTNSLFELYLRDSVAGTVTRLDPSAAGTDLGASQTAISADGRFVVVVTSAAKVAADTNKLPDVYRFDRWTSTWELVSVPTSGKVATVAGTELQSQTRVYSQAPAVAASEDGRFVFFYSARTDLVPDDTNGTVDLFRKDMTSGVVVRVSTTTTGGQLGAGATGPALAVTPDGRFAVFPSSVQNMAVLWRKDLQTGALDVVSGRGQWGSLSAAYPVSNDSRDTSVSDDGRFVAFSSSTTALTPNAAEYLVYRRDMTVAGQFSRVGIQTTTSRWEHGAQLDPTGRWVFFATTAKVGADTDNRTDWYRTDAQNPGAPAVMVTSQADGTPTSRRLTTQESTAEYGVVHVLSADSVLVTTMQSLVPADTNGVVDTYSKNLTTGSVVSRM</sequence>
<protein>
    <submittedName>
        <fullName evidence="7">Fibronectin type III domain-containing protein</fullName>
    </submittedName>
</protein>
<keyword evidence="2" id="KW-0378">Hydrolase</keyword>
<feature type="domain" description="Fibronectin type-III" evidence="6">
    <location>
        <begin position="412"/>
        <end position="505"/>
    </location>
</feature>
<dbReference type="Pfam" id="PF00041">
    <property type="entry name" value="fn3"/>
    <property type="match status" value="2"/>
</dbReference>
<evidence type="ECO:0000313" key="8">
    <source>
        <dbReference type="Proteomes" id="UP001555826"/>
    </source>
</evidence>
<dbReference type="Proteomes" id="UP001555826">
    <property type="component" value="Unassembled WGS sequence"/>
</dbReference>
<dbReference type="EMBL" id="JBFNQN010000008">
    <property type="protein sequence ID" value="MEW9265560.1"/>
    <property type="molecule type" value="Genomic_DNA"/>
</dbReference>
<dbReference type="SMART" id="SM00060">
    <property type="entry name" value="FN3"/>
    <property type="match status" value="8"/>
</dbReference>
<keyword evidence="8" id="KW-1185">Reference proteome</keyword>
<dbReference type="PANTHER" id="PTHR46708:SF2">
    <property type="entry name" value="FIBRONECTIN TYPE-III DOMAIN-CONTAINING PROTEIN"/>
    <property type="match status" value="1"/>
</dbReference>
<feature type="domain" description="Fibronectin type-III" evidence="6">
    <location>
        <begin position="236"/>
        <end position="326"/>
    </location>
</feature>
<dbReference type="PANTHER" id="PTHR46708">
    <property type="entry name" value="TENASCIN"/>
    <property type="match status" value="1"/>
</dbReference>
<feature type="compositionally biased region" description="Low complexity" evidence="4">
    <location>
        <begin position="764"/>
        <end position="786"/>
    </location>
</feature>
<dbReference type="CDD" id="cd00063">
    <property type="entry name" value="FN3"/>
    <property type="match status" value="3"/>
</dbReference>
<feature type="region of interest" description="Disordered" evidence="4">
    <location>
        <begin position="755"/>
        <end position="786"/>
    </location>
</feature>
<keyword evidence="5" id="KW-0732">Signal</keyword>
<keyword evidence="3" id="KW-0119">Carbohydrate metabolism</keyword>
<dbReference type="Gene3D" id="2.60.40.10">
    <property type="entry name" value="Immunoglobulins"/>
    <property type="match status" value="8"/>
</dbReference>
<accession>A0ABV3P7H7</accession>
<feature type="chain" id="PRO_5047340581" evidence="5">
    <location>
        <begin position="31"/>
        <end position="1188"/>
    </location>
</feature>
<dbReference type="InterPro" id="IPR036116">
    <property type="entry name" value="FN3_sf"/>
</dbReference>
<evidence type="ECO:0000256" key="3">
    <source>
        <dbReference type="ARBA" id="ARBA00023326"/>
    </source>
</evidence>
<comment type="caution">
    <text evidence="7">The sequence shown here is derived from an EMBL/GenBank/DDBJ whole genome shotgun (WGS) entry which is preliminary data.</text>
</comment>
<reference evidence="7 8" key="1">
    <citation type="submission" date="2024-07" db="EMBL/GenBank/DDBJ databases">
        <authorList>
            <person name="Thanompreechachai J."/>
            <person name="Duangmal K."/>
        </authorList>
    </citation>
    <scope>NUCLEOTIDE SEQUENCE [LARGE SCALE GENOMIC DNA]</scope>
    <source>
        <strain evidence="7 8">KCTC 19886</strain>
    </source>
</reference>
<dbReference type="InterPro" id="IPR013783">
    <property type="entry name" value="Ig-like_fold"/>
</dbReference>
<dbReference type="SUPFAM" id="SSF75011">
    <property type="entry name" value="3-carboxy-cis,cis-mucoante lactonizing enzyme"/>
    <property type="match status" value="1"/>
</dbReference>
<gene>
    <name evidence="7" type="ORF">AB1207_12445</name>
</gene>
<evidence type="ECO:0000256" key="4">
    <source>
        <dbReference type="SAM" id="MobiDB-lite"/>
    </source>
</evidence>
<keyword evidence="1" id="KW-0677">Repeat</keyword>
<keyword evidence="3" id="KW-0624">Polysaccharide degradation</keyword>
<dbReference type="RefSeq" id="WP_367638693.1">
    <property type="nucleotide sequence ID" value="NZ_JBFNQN010000008.1"/>
</dbReference>
<evidence type="ECO:0000259" key="6">
    <source>
        <dbReference type="PROSITE" id="PS50853"/>
    </source>
</evidence>
<proteinExistence type="predicted"/>
<evidence type="ECO:0000256" key="2">
    <source>
        <dbReference type="ARBA" id="ARBA00023295"/>
    </source>
</evidence>
<dbReference type="InterPro" id="IPR003961">
    <property type="entry name" value="FN3_dom"/>
</dbReference>
<feature type="signal peptide" evidence="5">
    <location>
        <begin position="1"/>
        <end position="30"/>
    </location>
</feature>
<organism evidence="7 8">
    <name type="scientific">Kineococcus endophyticus</name>
    <dbReference type="NCBI Taxonomy" id="1181883"/>
    <lineage>
        <taxon>Bacteria</taxon>
        <taxon>Bacillati</taxon>
        <taxon>Actinomycetota</taxon>
        <taxon>Actinomycetes</taxon>
        <taxon>Kineosporiales</taxon>
        <taxon>Kineosporiaceae</taxon>
        <taxon>Kineococcus</taxon>
    </lineage>
</organism>
<evidence type="ECO:0000313" key="7">
    <source>
        <dbReference type="EMBL" id="MEW9265560.1"/>
    </source>
</evidence>
<keyword evidence="2" id="KW-0326">Glycosidase</keyword>
<dbReference type="PROSITE" id="PS50853">
    <property type="entry name" value="FN3"/>
    <property type="match status" value="3"/>
</dbReference>
<evidence type="ECO:0000256" key="5">
    <source>
        <dbReference type="SAM" id="SignalP"/>
    </source>
</evidence>
<feature type="domain" description="Fibronectin type-III" evidence="6">
    <location>
        <begin position="594"/>
        <end position="683"/>
    </location>
</feature>
<dbReference type="SUPFAM" id="SSF49265">
    <property type="entry name" value="Fibronectin type III"/>
    <property type="match status" value="5"/>
</dbReference>
<name>A0ABV3P7H7_9ACTN</name>
<evidence type="ECO:0000256" key="1">
    <source>
        <dbReference type="ARBA" id="ARBA00022737"/>
    </source>
</evidence>
<dbReference type="InterPro" id="IPR050991">
    <property type="entry name" value="ECM_Regulatory_Proteins"/>
</dbReference>